<proteinExistence type="predicted"/>
<keyword evidence="3" id="KW-1185">Reference proteome</keyword>
<feature type="non-terminal residue" evidence="2">
    <location>
        <position position="1"/>
    </location>
</feature>
<evidence type="ECO:0000256" key="1">
    <source>
        <dbReference type="SAM" id="MobiDB-lite"/>
    </source>
</evidence>
<dbReference type="EMBL" id="CADCXU010033825">
    <property type="protein sequence ID" value="CAB0019145.1"/>
    <property type="molecule type" value="Genomic_DNA"/>
</dbReference>
<name>A0A6H5HQF0_9HEMI</name>
<feature type="region of interest" description="Disordered" evidence="1">
    <location>
        <begin position="1"/>
        <end position="68"/>
    </location>
</feature>
<accession>A0A6H5HQF0</accession>
<feature type="compositionally biased region" description="Polar residues" evidence="1">
    <location>
        <begin position="21"/>
        <end position="30"/>
    </location>
</feature>
<feature type="compositionally biased region" description="Basic and acidic residues" evidence="1">
    <location>
        <begin position="39"/>
        <end position="59"/>
    </location>
</feature>
<feature type="compositionally biased region" description="Low complexity" evidence="1">
    <location>
        <begin position="1"/>
        <end position="13"/>
    </location>
</feature>
<feature type="region of interest" description="Disordered" evidence="1">
    <location>
        <begin position="315"/>
        <end position="350"/>
    </location>
</feature>
<reference evidence="2 3" key="1">
    <citation type="submission" date="2020-02" db="EMBL/GenBank/DDBJ databases">
        <authorList>
            <person name="Ferguson B K."/>
        </authorList>
    </citation>
    <scope>NUCLEOTIDE SEQUENCE [LARGE SCALE GENOMIC DNA]</scope>
</reference>
<evidence type="ECO:0000313" key="3">
    <source>
        <dbReference type="Proteomes" id="UP000479000"/>
    </source>
</evidence>
<evidence type="ECO:0000313" key="2">
    <source>
        <dbReference type="EMBL" id="CAB0019145.1"/>
    </source>
</evidence>
<dbReference type="Proteomes" id="UP000479000">
    <property type="component" value="Unassembled WGS sequence"/>
</dbReference>
<dbReference type="AlphaFoldDB" id="A0A6H5HQF0"/>
<gene>
    <name evidence="2" type="ORF">NTEN_LOCUS22857</name>
</gene>
<sequence>HQLLRLRFTTRSFSSRERNGKITSSVSDARSASPRLRHERGGRLLKDRSQEMKKENHTDGRKRRWKSEKEKINDRKVYCRRSHLDNSTRKQDSKRIHNTTTTTTTTERCFCSSSEFQQSHNIIIQKTSMNTEVHRPFQRFSRLELFEHLQFNICFCMYRANREVLCVISAQLAQYWLQTGNFFSNIWIHECDITRRCFENPLIWRYLRAINTFVTDYEKRVKAIMIIRSRTLKPVHLCGQKNQRVCSELSCRGRANSDSSNIGTHRWFNPVNAHRRPSFLLGDIRCGPGHALPPLEGYQYTAHVAPRCTIYTRKSSRNSVGRKPPVKPVVTRKVARQREAQSQTSQQDRLRNVLTKRRREWRSKAEETGRDNLLCYWSVLERDGIIGAGATRPVAARRTRMEQHCRNKAAARCEWANWIIRARRAVSKDSIVGTCKGKSYCSGSAGVVSFENCGIECAAARE</sequence>
<organism evidence="2 3">
    <name type="scientific">Nesidiocoris tenuis</name>
    <dbReference type="NCBI Taxonomy" id="355587"/>
    <lineage>
        <taxon>Eukaryota</taxon>
        <taxon>Metazoa</taxon>
        <taxon>Ecdysozoa</taxon>
        <taxon>Arthropoda</taxon>
        <taxon>Hexapoda</taxon>
        <taxon>Insecta</taxon>
        <taxon>Pterygota</taxon>
        <taxon>Neoptera</taxon>
        <taxon>Paraneoptera</taxon>
        <taxon>Hemiptera</taxon>
        <taxon>Heteroptera</taxon>
        <taxon>Panheteroptera</taxon>
        <taxon>Cimicomorpha</taxon>
        <taxon>Miridae</taxon>
        <taxon>Dicyphina</taxon>
        <taxon>Nesidiocoris</taxon>
    </lineage>
</organism>
<protein>
    <submittedName>
        <fullName evidence="2">Uncharacterized protein</fullName>
    </submittedName>
</protein>